<dbReference type="AlphaFoldDB" id="A0A410FUN9"/>
<accession>A0A410FUN9</accession>
<protein>
    <recommendedName>
        <fullName evidence="6">Oligopeptidase F</fullName>
        <ecNumber evidence="6">3.4.24.-</ecNumber>
    </recommendedName>
</protein>
<evidence type="ECO:0000313" key="10">
    <source>
        <dbReference type="Proteomes" id="UP000287233"/>
    </source>
</evidence>
<keyword evidence="2 6" id="KW-0479">Metal-binding</keyword>
<dbReference type="InterPro" id="IPR013647">
    <property type="entry name" value="OligopepF_N_dom"/>
</dbReference>
<keyword evidence="5 6" id="KW-0482">Metalloprotease</keyword>
<comment type="cofactor">
    <cofactor evidence="6">
        <name>Zn(2+)</name>
        <dbReference type="ChEBI" id="CHEBI:29105"/>
    </cofactor>
    <text evidence="6">Binds 1 zinc ion.</text>
</comment>
<dbReference type="GO" id="GO:0006508">
    <property type="term" value="P:proteolysis"/>
    <property type="evidence" value="ECO:0007669"/>
    <property type="project" value="UniProtKB-KW"/>
</dbReference>
<dbReference type="Pfam" id="PF01432">
    <property type="entry name" value="Peptidase_M3"/>
    <property type="match status" value="1"/>
</dbReference>
<evidence type="ECO:0000256" key="5">
    <source>
        <dbReference type="ARBA" id="ARBA00023049"/>
    </source>
</evidence>
<dbReference type="Gene3D" id="1.10.1370.20">
    <property type="entry name" value="Oligoendopeptidase f, C-terminal domain"/>
    <property type="match status" value="1"/>
</dbReference>
<comment type="similarity">
    <text evidence="6">Belongs to the peptidase M3B family.</text>
</comment>
<evidence type="ECO:0000256" key="1">
    <source>
        <dbReference type="ARBA" id="ARBA00022670"/>
    </source>
</evidence>
<feature type="domain" description="Oligopeptidase F N-terminal" evidence="8">
    <location>
        <begin position="112"/>
        <end position="181"/>
    </location>
</feature>
<dbReference type="InterPro" id="IPR045090">
    <property type="entry name" value="Pept_M3A_M3B"/>
</dbReference>
<dbReference type="Gene3D" id="1.10.287.830">
    <property type="entry name" value="putative peptidase helix hairpin domain like"/>
    <property type="match status" value="1"/>
</dbReference>
<evidence type="ECO:0000256" key="4">
    <source>
        <dbReference type="ARBA" id="ARBA00022833"/>
    </source>
</evidence>
<dbReference type="SUPFAM" id="SSF55486">
    <property type="entry name" value="Metalloproteases ('zincins'), catalytic domain"/>
    <property type="match status" value="1"/>
</dbReference>
<feature type="domain" description="Peptidase M3A/M3B catalytic" evidence="7">
    <location>
        <begin position="202"/>
        <end position="583"/>
    </location>
</feature>
<dbReference type="InterPro" id="IPR042088">
    <property type="entry name" value="OligoPept_F_C"/>
</dbReference>
<organism evidence="9 10">
    <name type="scientific">Bipolaricaulis sibiricus</name>
    <dbReference type="NCBI Taxonomy" id="2501609"/>
    <lineage>
        <taxon>Bacteria</taxon>
        <taxon>Candidatus Bipolaricaulota</taxon>
        <taxon>Candidatus Bipolaricaulia</taxon>
        <taxon>Candidatus Bipolaricaulales</taxon>
        <taxon>Candidatus Bipolaricaulaceae</taxon>
        <taxon>Candidatus Bipolaricaulis</taxon>
    </lineage>
</organism>
<dbReference type="GO" id="GO:0004222">
    <property type="term" value="F:metalloendopeptidase activity"/>
    <property type="evidence" value="ECO:0007669"/>
    <property type="project" value="UniProtKB-UniRule"/>
</dbReference>
<evidence type="ECO:0000256" key="6">
    <source>
        <dbReference type="RuleBase" id="RU368091"/>
    </source>
</evidence>
<reference evidence="10" key="1">
    <citation type="submission" date="2018-12" db="EMBL/GenBank/DDBJ databases">
        <title>Complete genome sequence of an uncultured bacterium of the candidate phylum Bipolaricaulota.</title>
        <authorList>
            <person name="Kadnikov V.V."/>
            <person name="Mardanov A.V."/>
            <person name="Beletsky A.V."/>
            <person name="Frank Y.A."/>
            <person name="Karnachuk O.V."/>
            <person name="Ravin N.V."/>
        </authorList>
    </citation>
    <scope>NUCLEOTIDE SEQUENCE [LARGE SCALE GENOMIC DNA]</scope>
</reference>
<name>A0A410FUN9_BIPS1</name>
<dbReference type="Gene3D" id="1.20.140.70">
    <property type="entry name" value="Oligopeptidase f, N-terminal domain"/>
    <property type="match status" value="1"/>
</dbReference>
<dbReference type="PANTHER" id="PTHR11804:SF77">
    <property type="entry name" value="OLIGOENDOPEPTIDASE F"/>
    <property type="match status" value="1"/>
</dbReference>
<dbReference type="Proteomes" id="UP000287233">
    <property type="component" value="Chromosome"/>
</dbReference>
<dbReference type="GO" id="GO:0006518">
    <property type="term" value="P:peptide metabolic process"/>
    <property type="evidence" value="ECO:0007669"/>
    <property type="project" value="TreeGrafter"/>
</dbReference>
<dbReference type="PANTHER" id="PTHR11804">
    <property type="entry name" value="PROTEASE M3 THIMET OLIGOPEPTIDASE-RELATED"/>
    <property type="match status" value="1"/>
</dbReference>
<dbReference type="EMBL" id="CP034928">
    <property type="protein sequence ID" value="QAA76620.1"/>
    <property type="molecule type" value="Genomic_DNA"/>
</dbReference>
<evidence type="ECO:0000256" key="2">
    <source>
        <dbReference type="ARBA" id="ARBA00022723"/>
    </source>
</evidence>
<comment type="function">
    <text evidence="6">Has oligopeptidase activity and degrades a variety of small bioactive peptides.</text>
</comment>
<evidence type="ECO:0000259" key="8">
    <source>
        <dbReference type="Pfam" id="PF08439"/>
    </source>
</evidence>
<dbReference type="CDD" id="cd09608">
    <property type="entry name" value="M3B_PepF"/>
    <property type="match status" value="1"/>
</dbReference>
<proteinExistence type="inferred from homology"/>
<dbReference type="KEGG" id="bih:BIP78_0854"/>
<dbReference type="InterPro" id="IPR001567">
    <property type="entry name" value="Pept_M3A_M3B_dom"/>
</dbReference>
<dbReference type="NCBIfam" id="TIGR00181">
    <property type="entry name" value="pepF"/>
    <property type="match status" value="1"/>
</dbReference>
<dbReference type="Pfam" id="PF08439">
    <property type="entry name" value="Peptidase_M3_N"/>
    <property type="match status" value="1"/>
</dbReference>
<evidence type="ECO:0000313" key="9">
    <source>
        <dbReference type="EMBL" id="QAA76620.1"/>
    </source>
</evidence>
<keyword evidence="3 6" id="KW-0378">Hydrolase</keyword>
<keyword evidence="4 6" id="KW-0862">Zinc</keyword>
<dbReference type="EC" id="3.4.24.-" evidence="6"/>
<evidence type="ECO:0000259" key="7">
    <source>
        <dbReference type="Pfam" id="PF01432"/>
    </source>
</evidence>
<sequence length="597" mass="66950">MLPDRSAVPIEETWDLESVFATPQDWEAACRELVAQLPKLIGYQGRLKEGPSVLLEFIPLYEDAARLMGRIFVYASNASAVNALDQAAVGRSGQARGLFARFGAAVAFVDPELVAIGFDTLRRWMDETPDLRFFAHYVDRLEKQHAHVRSGDVEQVLAMVSDPLSTPFSVFNSLTGADMTFRPATDANGNALEVGQASIESLRTHPDRAVRRTAWESYADGYLALKNTLAGSLLGAVKADVFRMRVRGYSSSLEASLAPNFIPVEVFHNLIDVFRRNLPTWHRYWALRRKLLGYDALHVYDIKAPLTGDKPVVPFRQAVDWICAGMRPLGEEYVAVLRRGCLEERWVDRARNRGKREGAFSSGSQGTHPFVMMSYADDVFSLSTLAHELGHSMHSYYSRLSQRMIYSRYGLFVAEVASNFNQAMVRDHLFRTVTDKALQIALIEEAMSNYHRYFFIMPTLARFELEVHERVERGAPVSADTLIGVTADLFREGYGDEVVFDRERIGITWAQFQHMYMNFYVYQYATGISGAHALVAKVLSEGEPAAARYLDFLKAGGSRYPLDALQKAGVDLRSPQPVEAAFANLAALVDRLEKLLG</sequence>
<gene>
    <name evidence="9" type="ORF">BIP78_0854</name>
</gene>
<evidence type="ECO:0000256" key="3">
    <source>
        <dbReference type="ARBA" id="ARBA00022801"/>
    </source>
</evidence>
<keyword evidence="1 6" id="KW-0645">Protease</keyword>
<dbReference type="GO" id="GO:0046872">
    <property type="term" value="F:metal ion binding"/>
    <property type="evidence" value="ECO:0007669"/>
    <property type="project" value="UniProtKB-UniRule"/>
</dbReference>
<dbReference type="InterPro" id="IPR004438">
    <property type="entry name" value="Peptidase_M3B"/>
</dbReference>